<accession>A0A6M7TB36</accession>
<sequence>MLLMYRRIGPFLLGVALLFGSGCARSYDGTVIIPRPLDARRFWDRPPPNVDYVPPADNGAFPASPQPPGQFAERRVSKPAGHRRHQTRYSPPPPPPPGPEKQLACRNVSAPGERVRMVCE</sequence>
<gene>
    <name evidence="2" type="ORF">D3242_10280</name>
</gene>
<evidence type="ECO:0000313" key="3">
    <source>
        <dbReference type="Proteomes" id="UP000275530"/>
    </source>
</evidence>
<organism evidence="2 3">
    <name type="scientific">Mesorhizobium jarvisii</name>
    <dbReference type="NCBI Taxonomy" id="1777867"/>
    <lineage>
        <taxon>Bacteria</taxon>
        <taxon>Pseudomonadati</taxon>
        <taxon>Pseudomonadota</taxon>
        <taxon>Alphaproteobacteria</taxon>
        <taxon>Hyphomicrobiales</taxon>
        <taxon>Phyllobacteriaceae</taxon>
        <taxon>Mesorhizobium</taxon>
    </lineage>
</organism>
<dbReference type="EMBL" id="QZXA01000003">
    <property type="protein sequence ID" value="RJT35817.1"/>
    <property type="molecule type" value="Genomic_DNA"/>
</dbReference>
<feature type="region of interest" description="Disordered" evidence="1">
    <location>
        <begin position="43"/>
        <end position="120"/>
    </location>
</feature>
<evidence type="ECO:0000256" key="1">
    <source>
        <dbReference type="SAM" id="MobiDB-lite"/>
    </source>
</evidence>
<feature type="compositionally biased region" description="Pro residues" evidence="1">
    <location>
        <begin position="90"/>
        <end position="99"/>
    </location>
</feature>
<dbReference type="Proteomes" id="UP000275530">
    <property type="component" value="Unassembled WGS sequence"/>
</dbReference>
<proteinExistence type="predicted"/>
<dbReference type="AlphaFoldDB" id="A0A6M7TB36"/>
<evidence type="ECO:0000313" key="2">
    <source>
        <dbReference type="EMBL" id="RJT35817.1"/>
    </source>
</evidence>
<comment type="caution">
    <text evidence="2">The sequence shown here is derived from an EMBL/GenBank/DDBJ whole genome shotgun (WGS) entry which is preliminary data.</text>
</comment>
<reference evidence="2 3" key="1">
    <citation type="submission" date="2018-09" db="EMBL/GenBank/DDBJ databases">
        <title>Mesorhizobium carmichaelinearum sp. nov. isolated from Carmichaelinea spp. root nodules in New Zealand.</title>
        <authorList>
            <person name="De Meyer S.E."/>
        </authorList>
    </citation>
    <scope>NUCLEOTIDE SEQUENCE [LARGE SCALE GENOMIC DNA]</scope>
    <source>
        <strain evidence="2 3">LMG 28313</strain>
    </source>
</reference>
<name>A0A6M7TB36_9HYPH</name>
<dbReference type="PROSITE" id="PS51257">
    <property type="entry name" value="PROKAR_LIPOPROTEIN"/>
    <property type="match status" value="1"/>
</dbReference>
<keyword evidence="3" id="KW-1185">Reference proteome</keyword>
<protein>
    <submittedName>
        <fullName evidence="2">Uncharacterized protein</fullName>
    </submittedName>
</protein>